<gene>
    <name evidence="3" type="ORF">S01H4_22787</name>
</gene>
<dbReference type="SMART" id="SM00028">
    <property type="entry name" value="TPR"/>
    <property type="match status" value="3"/>
</dbReference>
<dbReference type="InterPro" id="IPR050498">
    <property type="entry name" value="Ycf3"/>
</dbReference>
<organism evidence="3">
    <name type="scientific">marine sediment metagenome</name>
    <dbReference type="NCBI Taxonomy" id="412755"/>
    <lineage>
        <taxon>unclassified sequences</taxon>
        <taxon>metagenomes</taxon>
        <taxon>ecological metagenomes</taxon>
    </lineage>
</organism>
<keyword evidence="1" id="KW-0677">Repeat</keyword>
<dbReference type="PANTHER" id="PTHR44858:SF1">
    <property type="entry name" value="UDP-N-ACETYLGLUCOSAMINE--PEPTIDE N-ACETYLGLUCOSAMINYLTRANSFERASE SPINDLY-RELATED"/>
    <property type="match status" value="1"/>
</dbReference>
<dbReference type="PROSITE" id="PS50005">
    <property type="entry name" value="TPR"/>
    <property type="match status" value="2"/>
</dbReference>
<dbReference type="Gene3D" id="1.25.40.10">
    <property type="entry name" value="Tetratricopeptide repeat domain"/>
    <property type="match status" value="2"/>
</dbReference>
<evidence type="ECO:0000313" key="3">
    <source>
        <dbReference type="EMBL" id="GAG89135.1"/>
    </source>
</evidence>
<dbReference type="Pfam" id="PF13431">
    <property type="entry name" value="TPR_17"/>
    <property type="match status" value="1"/>
</dbReference>
<name>X1B2F7_9ZZZZ</name>
<protein>
    <submittedName>
        <fullName evidence="3">Uncharacterized protein</fullName>
    </submittedName>
</protein>
<feature type="non-terminal residue" evidence="3">
    <location>
        <position position="1"/>
    </location>
</feature>
<comment type="caution">
    <text evidence="3">The sequence shown here is derived from an EMBL/GenBank/DDBJ whole genome shotgun (WGS) entry which is preliminary data.</text>
</comment>
<keyword evidence="2" id="KW-0802">TPR repeat</keyword>
<proteinExistence type="predicted"/>
<dbReference type="AlphaFoldDB" id="X1B2F7"/>
<evidence type="ECO:0000256" key="1">
    <source>
        <dbReference type="ARBA" id="ARBA00022737"/>
    </source>
</evidence>
<accession>X1B2F7</accession>
<dbReference type="EMBL" id="BART01010495">
    <property type="protein sequence ID" value="GAG89135.1"/>
    <property type="molecule type" value="Genomic_DNA"/>
</dbReference>
<dbReference type="InterPro" id="IPR011990">
    <property type="entry name" value="TPR-like_helical_dom_sf"/>
</dbReference>
<dbReference type="Pfam" id="PF14559">
    <property type="entry name" value="TPR_19"/>
    <property type="match status" value="1"/>
</dbReference>
<evidence type="ECO:0000256" key="2">
    <source>
        <dbReference type="ARBA" id="ARBA00022803"/>
    </source>
</evidence>
<dbReference type="InterPro" id="IPR019734">
    <property type="entry name" value="TPR_rpt"/>
</dbReference>
<dbReference type="SUPFAM" id="SSF48452">
    <property type="entry name" value="TPR-like"/>
    <property type="match status" value="1"/>
</dbReference>
<reference evidence="3" key="1">
    <citation type="journal article" date="2014" name="Front. Microbiol.">
        <title>High frequency of phylogenetically diverse reductive dehalogenase-homologous genes in deep subseafloor sedimentary metagenomes.</title>
        <authorList>
            <person name="Kawai M."/>
            <person name="Futagami T."/>
            <person name="Toyoda A."/>
            <person name="Takaki Y."/>
            <person name="Nishi S."/>
            <person name="Hori S."/>
            <person name="Arai W."/>
            <person name="Tsubouchi T."/>
            <person name="Morono Y."/>
            <person name="Uchiyama I."/>
            <person name="Ito T."/>
            <person name="Fujiyama A."/>
            <person name="Inagaki F."/>
            <person name="Takami H."/>
        </authorList>
    </citation>
    <scope>NUCLEOTIDE SEQUENCE</scope>
    <source>
        <strain evidence="3">Expedition CK06-06</strain>
    </source>
</reference>
<sequence length="152" mass="17043">HDMAIKEGERAIELNPNGAEAHAQLAFILCLSDETELAIKLLKRAFRLNPIPPPHFYIILAIAYRNNGQYEKAIELSEKGLVGNPDQLTVYLTLAASYYLLGQTEEAHKAVEEVLRIDPNFSLEYQAKAMPYKHQETGDKFINALHLAGLPD</sequence>
<dbReference type="PANTHER" id="PTHR44858">
    <property type="entry name" value="TETRATRICOPEPTIDE REPEAT PROTEIN 6"/>
    <property type="match status" value="1"/>
</dbReference>